<name>A0A0C3FLK0_PILCF</name>
<sequence length="91" mass="10683">MHITPSDSKYILNVQLPTEIQREMVTVSAKKGNRIAIVADVWHMEEDCHYEWQIRFSPYDINMTSIRVILDDDAQLTIHVERHSPNILSMF</sequence>
<dbReference type="OrthoDB" id="3253535at2759"/>
<evidence type="ECO:0000313" key="2">
    <source>
        <dbReference type="Proteomes" id="UP000054166"/>
    </source>
</evidence>
<dbReference type="STRING" id="765440.A0A0C3FLK0"/>
<keyword evidence="2" id="KW-1185">Reference proteome</keyword>
<organism evidence="1 2">
    <name type="scientific">Piloderma croceum (strain F 1598)</name>
    <dbReference type="NCBI Taxonomy" id="765440"/>
    <lineage>
        <taxon>Eukaryota</taxon>
        <taxon>Fungi</taxon>
        <taxon>Dikarya</taxon>
        <taxon>Basidiomycota</taxon>
        <taxon>Agaricomycotina</taxon>
        <taxon>Agaricomycetes</taxon>
        <taxon>Agaricomycetidae</taxon>
        <taxon>Atheliales</taxon>
        <taxon>Atheliaceae</taxon>
        <taxon>Piloderma</taxon>
    </lineage>
</organism>
<dbReference type="AlphaFoldDB" id="A0A0C3FLK0"/>
<dbReference type="EMBL" id="KN833004">
    <property type="protein sequence ID" value="KIM80386.1"/>
    <property type="molecule type" value="Genomic_DNA"/>
</dbReference>
<dbReference type="HOGENOM" id="CLU_148795_2_0_1"/>
<reference evidence="1 2" key="1">
    <citation type="submission" date="2014-04" db="EMBL/GenBank/DDBJ databases">
        <authorList>
            <consortium name="DOE Joint Genome Institute"/>
            <person name="Kuo A."/>
            <person name="Tarkka M."/>
            <person name="Buscot F."/>
            <person name="Kohler A."/>
            <person name="Nagy L.G."/>
            <person name="Floudas D."/>
            <person name="Copeland A."/>
            <person name="Barry K.W."/>
            <person name="Cichocki N."/>
            <person name="Veneault-Fourrey C."/>
            <person name="LaButti K."/>
            <person name="Lindquist E.A."/>
            <person name="Lipzen A."/>
            <person name="Lundell T."/>
            <person name="Morin E."/>
            <person name="Murat C."/>
            <person name="Sun H."/>
            <person name="Tunlid A."/>
            <person name="Henrissat B."/>
            <person name="Grigoriev I.V."/>
            <person name="Hibbett D.S."/>
            <person name="Martin F."/>
            <person name="Nordberg H.P."/>
            <person name="Cantor M.N."/>
            <person name="Hua S.X."/>
        </authorList>
    </citation>
    <scope>NUCLEOTIDE SEQUENCE [LARGE SCALE GENOMIC DNA]</scope>
    <source>
        <strain evidence="1 2">F 1598</strain>
    </source>
</reference>
<gene>
    <name evidence="1" type="ORF">PILCRDRAFT_73151</name>
</gene>
<protein>
    <recommendedName>
        <fullName evidence="3">SHSP domain-containing protein</fullName>
    </recommendedName>
</protein>
<proteinExistence type="predicted"/>
<dbReference type="Proteomes" id="UP000054166">
    <property type="component" value="Unassembled WGS sequence"/>
</dbReference>
<dbReference type="InParanoid" id="A0A0C3FLK0"/>
<evidence type="ECO:0000313" key="1">
    <source>
        <dbReference type="EMBL" id="KIM80386.1"/>
    </source>
</evidence>
<evidence type="ECO:0008006" key="3">
    <source>
        <dbReference type="Google" id="ProtNLM"/>
    </source>
</evidence>
<reference evidence="2" key="2">
    <citation type="submission" date="2015-01" db="EMBL/GenBank/DDBJ databases">
        <title>Evolutionary Origins and Diversification of the Mycorrhizal Mutualists.</title>
        <authorList>
            <consortium name="DOE Joint Genome Institute"/>
            <consortium name="Mycorrhizal Genomics Consortium"/>
            <person name="Kohler A."/>
            <person name="Kuo A."/>
            <person name="Nagy L.G."/>
            <person name="Floudas D."/>
            <person name="Copeland A."/>
            <person name="Barry K.W."/>
            <person name="Cichocki N."/>
            <person name="Veneault-Fourrey C."/>
            <person name="LaButti K."/>
            <person name="Lindquist E.A."/>
            <person name="Lipzen A."/>
            <person name="Lundell T."/>
            <person name="Morin E."/>
            <person name="Murat C."/>
            <person name="Riley R."/>
            <person name="Ohm R."/>
            <person name="Sun H."/>
            <person name="Tunlid A."/>
            <person name="Henrissat B."/>
            <person name="Grigoriev I.V."/>
            <person name="Hibbett D.S."/>
            <person name="Martin F."/>
        </authorList>
    </citation>
    <scope>NUCLEOTIDE SEQUENCE [LARGE SCALE GENOMIC DNA]</scope>
    <source>
        <strain evidence="2">F 1598</strain>
    </source>
</reference>
<accession>A0A0C3FLK0</accession>